<comment type="caution">
    <text evidence="1">The sequence shown here is derived from an EMBL/GenBank/DDBJ whole genome shotgun (WGS) entry which is preliminary data.</text>
</comment>
<evidence type="ECO:0000313" key="1">
    <source>
        <dbReference type="EMBL" id="KAF9550400.1"/>
    </source>
</evidence>
<proteinExistence type="predicted"/>
<sequence length="109" mass="12125">MALEIKDCTNKTICKVGVMVVTSHARKGHEKKAKDLVQVGLSLKGALDFTQDEYSVHNAVLVGWQVLDQIMAIYLTFKCGNLDIMVDVRDVAIHDYLTQFGTVSTQIKI</sequence>
<accession>A0A9P6FHM7</accession>
<gene>
    <name evidence="1" type="ORF">EC957_000702</name>
</gene>
<keyword evidence="2" id="KW-1185">Reference proteome</keyword>
<protein>
    <submittedName>
        <fullName evidence="1">Uncharacterized protein</fullName>
    </submittedName>
</protein>
<name>A0A9P6FHM7_9FUNG</name>
<evidence type="ECO:0000313" key="2">
    <source>
        <dbReference type="Proteomes" id="UP000723463"/>
    </source>
</evidence>
<reference evidence="1" key="1">
    <citation type="journal article" date="2020" name="Fungal Divers.">
        <title>Resolving the Mortierellaceae phylogeny through synthesis of multi-gene phylogenetics and phylogenomics.</title>
        <authorList>
            <person name="Vandepol N."/>
            <person name="Liber J."/>
            <person name="Desiro A."/>
            <person name="Na H."/>
            <person name="Kennedy M."/>
            <person name="Barry K."/>
            <person name="Grigoriev I.V."/>
            <person name="Miller A.N."/>
            <person name="O'Donnell K."/>
            <person name="Stajich J.E."/>
            <person name="Bonito G."/>
        </authorList>
    </citation>
    <scope>NUCLEOTIDE SEQUENCE</scope>
    <source>
        <strain evidence="1">NRRL 2591</strain>
    </source>
</reference>
<dbReference type="AlphaFoldDB" id="A0A9P6FHM7"/>
<dbReference type="Proteomes" id="UP000723463">
    <property type="component" value="Unassembled WGS sequence"/>
</dbReference>
<organism evidence="1 2">
    <name type="scientific">Mortierella hygrophila</name>
    <dbReference type="NCBI Taxonomy" id="979708"/>
    <lineage>
        <taxon>Eukaryota</taxon>
        <taxon>Fungi</taxon>
        <taxon>Fungi incertae sedis</taxon>
        <taxon>Mucoromycota</taxon>
        <taxon>Mortierellomycotina</taxon>
        <taxon>Mortierellomycetes</taxon>
        <taxon>Mortierellales</taxon>
        <taxon>Mortierellaceae</taxon>
        <taxon>Mortierella</taxon>
    </lineage>
</organism>
<dbReference type="EMBL" id="JAAAXW010000011">
    <property type="protein sequence ID" value="KAF9550400.1"/>
    <property type="molecule type" value="Genomic_DNA"/>
</dbReference>